<evidence type="ECO:0000313" key="1">
    <source>
        <dbReference type="EMBL" id="QHT20529.1"/>
    </source>
</evidence>
<name>A0A6C0DWV6_9ZZZZ</name>
<dbReference type="InterPro" id="IPR027421">
    <property type="entry name" value="DNA_pol_lamdba_lyase_dom_sf"/>
</dbReference>
<organism evidence="1">
    <name type="scientific">viral metagenome</name>
    <dbReference type="NCBI Taxonomy" id="1070528"/>
    <lineage>
        <taxon>unclassified sequences</taxon>
        <taxon>metagenomes</taxon>
        <taxon>organismal metagenomes</taxon>
    </lineage>
</organism>
<reference evidence="1" key="1">
    <citation type="journal article" date="2020" name="Nature">
        <title>Giant virus diversity and host interactions through global metagenomics.</title>
        <authorList>
            <person name="Schulz F."/>
            <person name="Roux S."/>
            <person name="Paez-Espino D."/>
            <person name="Jungbluth S."/>
            <person name="Walsh D.A."/>
            <person name="Denef V.J."/>
            <person name="McMahon K.D."/>
            <person name="Konstantinidis K.T."/>
            <person name="Eloe-Fadrosh E.A."/>
            <person name="Kyrpides N.C."/>
            <person name="Woyke T."/>
        </authorList>
    </citation>
    <scope>NUCLEOTIDE SEQUENCE</scope>
    <source>
        <strain evidence="1">GVMAG-M-3300023174-60</strain>
    </source>
</reference>
<protein>
    <submittedName>
        <fullName evidence="1">Uncharacterized protein</fullName>
    </submittedName>
</protein>
<sequence length="418" mass="47057">MSTCVISQNQPIYQALLDKAASYPADKPYQAKAYRTAAESVLSYDKNLYEAYTGQLPCPSIYGIGNKIEEFICEFVKTNPVVTSSGDEVRVLKADEFAAAIIAPLETPPNPVEPAQKEMGGALRVLNASIELLAVAATLETPSNPVGPAQKEMDEARERVKEALITSANKFINDYNVAQSITVEVPKTELPPGLSRTITCGGTLKYCGHPECPDNTVSESVSSPTTFTVATTTAAMLLGRGRRNIGKPRPKYFDEEDEIAETIESFCIKKHLFYDDELVTEFKDWLLTADRYALERYDYSTNKFIPYPKAEVVIYWAHNFSTTLKKQQKEQKLNKALIKYCEKNGFEYNPLMDEKCGAWMDDPVNKELLTYTIYSRYCKCSDCNPTGVLREDKKYTYDRASGYSVNKWFATLKKQIIW</sequence>
<dbReference type="SUPFAM" id="SSF47802">
    <property type="entry name" value="DNA polymerase beta, N-terminal domain-like"/>
    <property type="match status" value="1"/>
</dbReference>
<accession>A0A6C0DWV6</accession>
<dbReference type="AlphaFoldDB" id="A0A6C0DWV6"/>
<proteinExistence type="predicted"/>
<dbReference type="EMBL" id="MN739678">
    <property type="protein sequence ID" value="QHT20529.1"/>
    <property type="molecule type" value="Genomic_DNA"/>
</dbReference>
<dbReference type="Gene3D" id="1.10.150.110">
    <property type="entry name" value="DNA polymerase beta, N-terminal domain-like"/>
    <property type="match status" value="1"/>
</dbReference>